<dbReference type="OrthoDB" id="5304883at2759"/>
<sequence length="320" mass="35011">MLQVCHPTPPPTTVHPGLLVSGTKRGAMSKPSEPPSAPNPAGDAGVLPDFQSLSIQDAPSPPEEAEMDVLTMPRETAMKIVMRSMLSLANAAGDVPATPPLSRPATPMSRENVSGTRGHRRVASRPATPIPSERQKTQKTELEQAEASHDEPITHDIGAGAEPESVQRINMARKFFSKTVPRFGLDDYLNRIQHFCPFSTGVWLAAGSYIMRLCLIDKAVPLTHRTMHRLILACLTVAMKTLEDHRWPHKRLAGVGGVEEAALSRLELSVEFLLDFDLQIRTPEKMKELTVSLQKAGQAATMTSKLPSSFDLKLPLNKVR</sequence>
<accession>A0A9W4XMN8</accession>
<keyword evidence="3" id="KW-1185">Reference proteome</keyword>
<dbReference type="GO" id="GO:0000307">
    <property type="term" value="C:cyclin-dependent protein kinase holoenzyme complex"/>
    <property type="evidence" value="ECO:0007669"/>
    <property type="project" value="TreeGrafter"/>
</dbReference>
<dbReference type="SUPFAM" id="SSF47954">
    <property type="entry name" value="Cyclin-like"/>
    <property type="match status" value="1"/>
</dbReference>
<dbReference type="PANTHER" id="PTHR15615:SF32">
    <property type="entry name" value="PROTEIN KINASE COMPLEX COMPONENT, PUTATIVE (AFU_ORTHOLOGUE AFUA_2G07660)-RELATED"/>
    <property type="match status" value="1"/>
</dbReference>
<dbReference type="PANTHER" id="PTHR15615">
    <property type="match status" value="1"/>
</dbReference>
<evidence type="ECO:0000256" key="1">
    <source>
        <dbReference type="SAM" id="MobiDB-lite"/>
    </source>
</evidence>
<dbReference type="InterPro" id="IPR036915">
    <property type="entry name" value="Cyclin-like_sf"/>
</dbReference>
<proteinExistence type="predicted"/>
<feature type="region of interest" description="Disordered" evidence="1">
    <location>
        <begin position="95"/>
        <end position="158"/>
    </location>
</feature>
<organism evidence="2 3">
    <name type="scientific">Periconia digitata</name>
    <dbReference type="NCBI Taxonomy" id="1303443"/>
    <lineage>
        <taxon>Eukaryota</taxon>
        <taxon>Fungi</taxon>
        <taxon>Dikarya</taxon>
        <taxon>Ascomycota</taxon>
        <taxon>Pezizomycotina</taxon>
        <taxon>Dothideomycetes</taxon>
        <taxon>Pleosporomycetidae</taxon>
        <taxon>Pleosporales</taxon>
        <taxon>Massarineae</taxon>
        <taxon>Periconiaceae</taxon>
        <taxon>Periconia</taxon>
    </lineage>
</organism>
<dbReference type="EMBL" id="CAOQHR010000007">
    <property type="protein sequence ID" value="CAI6337203.1"/>
    <property type="molecule type" value="Genomic_DNA"/>
</dbReference>
<dbReference type="InterPro" id="IPR013922">
    <property type="entry name" value="Cyclin_PHO80-like"/>
</dbReference>
<gene>
    <name evidence="2" type="ORF">PDIGIT_LOCUS10312</name>
</gene>
<evidence type="ECO:0000313" key="2">
    <source>
        <dbReference type="EMBL" id="CAI6337203.1"/>
    </source>
</evidence>
<dbReference type="GO" id="GO:0005634">
    <property type="term" value="C:nucleus"/>
    <property type="evidence" value="ECO:0007669"/>
    <property type="project" value="TreeGrafter"/>
</dbReference>
<protein>
    <recommendedName>
        <fullName evidence="4">Cyclin-domain-containing protein</fullName>
    </recommendedName>
</protein>
<feature type="region of interest" description="Disordered" evidence="1">
    <location>
        <begin position="1"/>
        <end position="66"/>
    </location>
</feature>
<feature type="compositionally biased region" description="Basic and acidic residues" evidence="1">
    <location>
        <begin position="133"/>
        <end position="154"/>
    </location>
</feature>
<dbReference type="Gene3D" id="1.10.472.10">
    <property type="entry name" value="Cyclin-like"/>
    <property type="match status" value="1"/>
</dbReference>
<dbReference type="AlphaFoldDB" id="A0A9W4XMN8"/>
<dbReference type="Proteomes" id="UP001152607">
    <property type="component" value="Unassembled WGS sequence"/>
</dbReference>
<dbReference type="CDD" id="cd20558">
    <property type="entry name" value="CYCLIN_ScPCL7-like"/>
    <property type="match status" value="1"/>
</dbReference>
<name>A0A9W4XMN8_9PLEO</name>
<dbReference type="Pfam" id="PF08613">
    <property type="entry name" value="Cyclin"/>
    <property type="match status" value="1"/>
</dbReference>
<reference evidence="2" key="1">
    <citation type="submission" date="2023-01" db="EMBL/GenBank/DDBJ databases">
        <authorList>
            <person name="Van Ghelder C."/>
            <person name="Rancurel C."/>
        </authorList>
    </citation>
    <scope>NUCLEOTIDE SEQUENCE</scope>
    <source>
        <strain evidence="2">CNCM I-4278</strain>
    </source>
</reference>
<dbReference type="GO" id="GO:0016538">
    <property type="term" value="F:cyclin-dependent protein serine/threonine kinase regulator activity"/>
    <property type="evidence" value="ECO:0007669"/>
    <property type="project" value="TreeGrafter"/>
</dbReference>
<evidence type="ECO:0008006" key="4">
    <source>
        <dbReference type="Google" id="ProtNLM"/>
    </source>
</evidence>
<comment type="caution">
    <text evidence="2">The sequence shown here is derived from an EMBL/GenBank/DDBJ whole genome shotgun (WGS) entry which is preliminary data.</text>
</comment>
<evidence type="ECO:0000313" key="3">
    <source>
        <dbReference type="Proteomes" id="UP001152607"/>
    </source>
</evidence>
<dbReference type="GO" id="GO:0019901">
    <property type="term" value="F:protein kinase binding"/>
    <property type="evidence" value="ECO:0007669"/>
    <property type="project" value="InterPro"/>
</dbReference>